<evidence type="ECO:0000313" key="9">
    <source>
        <dbReference type="Proteomes" id="UP000516437"/>
    </source>
</evidence>
<dbReference type="InterPro" id="IPR018456">
    <property type="entry name" value="PTR2_symporter_CS"/>
</dbReference>
<gene>
    <name evidence="8" type="ORF">CJ030_MR2G013756</name>
</gene>
<dbReference type="AlphaFoldDB" id="A0A6A1WG66"/>
<feature type="transmembrane region" description="Helical" evidence="7">
    <location>
        <begin position="83"/>
        <end position="103"/>
    </location>
</feature>
<keyword evidence="4 7" id="KW-0812">Transmembrane</keyword>
<feature type="transmembrane region" description="Helical" evidence="7">
    <location>
        <begin position="194"/>
        <end position="213"/>
    </location>
</feature>
<feature type="transmembrane region" description="Helical" evidence="7">
    <location>
        <begin position="517"/>
        <end position="542"/>
    </location>
</feature>
<evidence type="ECO:0000256" key="4">
    <source>
        <dbReference type="ARBA" id="ARBA00022692"/>
    </source>
</evidence>
<comment type="subcellular location">
    <subcellularLocation>
        <location evidence="1">Membrane</location>
        <topology evidence="1">Multi-pass membrane protein</topology>
    </subcellularLocation>
</comment>
<dbReference type="OrthoDB" id="8904098at2759"/>
<keyword evidence="5 7" id="KW-1133">Transmembrane helix</keyword>
<organism evidence="8 9">
    <name type="scientific">Morella rubra</name>
    <name type="common">Chinese bayberry</name>
    <dbReference type="NCBI Taxonomy" id="262757"/>
    <lineage>
        <taxon>Eukaryota</taxon>
        <taxon>Viridiplantae</taxon>
        <taxon>Streptophyta</taxon>
        <taxon>Embryophyta</taxon>
        <taxon>Tracheophyta</taxon>
        <taxon>Spermatophyta</taxon>
        <taxon>Magnoliopsida</taxon>
        <taxon>eudicotyledons</taxon>
        <taxon>Gunneridae</taxon>
        <taxon>Pentapetalae</taxon>
        <taxon>rosids</taxon>
        <taxon>fabids</taxon>
        <taxon>Fagales</taxon>
        <taxon>Myricaceae</taxon>
        <taxon>Morella</taxon>
    </lineage>
</organism>
<evidence type="ECO:0000256" key="7">
    <source>
        <dbReference type="SAM" id="Phobius"/>
    </source>
</evidence>
<feature type="transmembrane region" description="Helical" evidence="7">
    <location>
        <begin position="400"/>
        <end position="417"/>
    </location>
</feature>
<proteinExistence type="inferred from homology"/>
<name>A0A6A1WG66_9ROSI</name>
<dbReference type="Pfam" id="PF00854">
    <property type="entry name" value="PTR2"/>
    <property type="match status" value="1"/>
</dbReference>
<protein>
    <submittedName>
        <fullName evidence="8">Protein NRT1/ PTR FAMILY 5.6</fullName>
    </submittedName>
</protein>
<dbReference type="InterPro" id="IPR044739">
    <property type="entry name" value="NRT1/PTR"/>
</dbReference>
<evidence type="ECO:0000313" key="8">
    <source>
        <dbReference type="EMBL" id="KAB1224214.1"/>
    </source>
</evidence>
<keyword evidence="9" id="KW-1185">Reference proteome</keyword>
<dbReference type="InterPro" id="IPR036259">
    <property type="entry name" value="MFS_trans_sf"/>
</dbReference>
<dbReference type="EMBL" id="RXIC02000020">
    <property type="protein sequence ID" value="KAB1224214.1"/>
    <property type="molecule type" value="Genomic_DNA"/>
</dbReference>
<keyword evidence="3" id="KW-0597">Phosphoprotein</keyword>
<evidence type="ECO:0000256" key="5">
    <source>
        <dbReference type="ARBA" id="ARBA00022989"/>
    </source>
</evidence>
<sequence length="607" mass="67954">MEQSKGAKPRETDEEKWVYDSSMDHKRRVPLRASTGVWKASRFIIAIEFSERLSYFGIATSLIIYLSKVLHQDLETAAKNVNHWSGVTTLMPLLGGFIADAYLGRFSTVLVSTLVYLMGLTLLSLSWFAPGLKACETETCTEPRKVHEVAFFLAIYMISVATGGHKPSLESFGADQFDDDHTEERKQKMTYFNWWNFALCAGVLLGVTVIVYVQDHVNWGTSYIILTGVMATSLVIFIIGRPFYRYREAKGSPLTPLFQVLVAAVRKRNLPHPSSPAQLYEIPKTEKTEGRLLCHTKKLKYACEPLISVLIEYLSNGMNKRFLDKAAILENDDNPAEKRSPWRLASVSRVEELKLILNMIPIWLSTLPFGICVAQGTTFFIKQSVTLDRQIVNGFQIPPASVYGIAAIGMIFSVTFYEKIFVPALRKATGNERGINILQRIGIGMLFTVAVMVVAALVEKKRLGVVENDPKKSSLSMSVFWLAPQFLILGIGDGFALVGLQEYFYEQVPDSMRSLGIAFYLSVIGASNFVSSWLITIVARITEKGTGHGWFGKDLNSSRLDKFFWLLAGISAVNMLFYVFLARRYSYKNVQKVAVADCNEGGRDGMV</sequence>
<dbReference type="GO" id="GO:0016020">
    <property type="term" value="C:membrane"/>
    <property type="evidence" value="ECO:0007669"/>
    <property type="project" value="UniProtKB-SubCell"/>
</dbReference>
<dbReference type="PROSITE" id="PS01022">
    <property type="entry name" value="PTR2_1"/>
    <property type="match status" value="1"/>
</dbReference>
<feature type="transmembrane region" description="Helical" evidence="7">
    <location>
        <begin position="437"/>
        <end position="458"/>
    </location>
</feature>
<dbReference type="SUPFAM" id="SSF103473">
    <property type="entry name" value="MFS general substrate transporter"/>
    <property type="match status" value="1"/>
</dbReference>
<accession>A0A6A1WG66</accession>
<reference evidence="8 9" key="1">
    <citation type="journal article" date="2019" name="Plant Biotechnol. J.">
        <title>The red bayberry genome and genetic basis of sex determination.</title>
        <authorList>
            <person name="Jia H.M."/>
            <person name="Jia H.J."/>
            <person name="Cai Q.L."/>
            <person name="Wang Y."/>
            <person name="Zhao H.B."/>
            <person name="Yang W.F."/>
            <person name="Wang G.Y."/>
            <person name="Li Y.H."/>
            <person name="Zhan D.L."/>
            <person name="Shen Y.T."/>
            <person name="Niu Q.F."/>
            <person name="Chang L."/>
            <person name="Qiu J."/>
            <person name="Zhao L."/>
            <person name="Xie H.B."/>
            <person name="Fu W.Y."/>
            <person name="Jin J."/>
            <person name="Li X.W."/>
            <person name="Jiao Y."/>
            <person name="Zhou C.C."/>
            <person name="Tu T."/>
            <person name="Chai C.Y."/>
            <person name="Gao J.L."/>
            <person name="Fan L.J."/>
            <person name="van de Weg E."/>
            <person name="Wang J.Y."/>
            <person name="Gao Z.S."/>
        </authorList>
    </citation>
    <scope>NUCLEOTIDE SEQUENCE [LARGE SCALE GENOMIC DNA]</scope>
    <source>
        <tissue evidence="8">Leaves</tissue>
    </source>
</reference>
<dbReference type="GO" id="GO:0071916">
    <property type="term" value="F:dipeptide transmembrane transporter activity"/>
    <property type="evidence" value="ECO:0007669"/>
    <property type="project" value="InterPro"/>
</dbReference>
<comment type="similarity">
    <text evidence="2">Belongs to the major facilitator superfamily. Proton-dependent oligopeptide transporter (POT/PTR) (TC 2.A.17) family.</text>
</comment>
<dbReference type="InterPro" id="IPR000109">
    <property type="entry name" value="POT_fam"/>
</dbReference>
<evidence type="ECO:0000256" key="3">
    <source>
        <dbReference type="ARBA" id="ARBA00022553"/>
    </source>
</evidence>
<feature type="transmembrane region" description="Helical" evidence="7">
    <location>
        <begin position="219"/>
        <end position="240"/>
    </location>
</feature>
<evidence type="ECO:0000256" key="1">
    <source>
        <dbReference type="ARBA" id="ARBA00004141"/>
    </source>
</evidence>
<dbReference type="Gene3D" id="1.20.1250.20">
    <property type="entry name" value="MFS general substrate transporter like domains"/>
    <property type="match status" value="1"/>
</dbReference>
<feature type="transmembrane region" description="Helical" evidence="7">
    <location>
        <begin position="355"/>
        <end position="380"/>
    </location>
</feature>
<comment type="caution">
    <text evidence="8">The sequence shown here is derived from an EMBL/GenBank/DDBJ whole genome shotgun (WGS) entry which is preliminary data.</text>
</comment>
<feature type="transmembrane region" description="Helical" evidence="7">
    <location>
        <begin position="110"/>
        <end position="129"/>
    </location>
</feature>
<dbReference type="Proteomes" id="UP000516437">
    <property type="component" value="Chromosome 2"/>
</dbReference>
<feature type="transmembrane region" description="Helical" evidence="7">
    <location>
        <begin position="478"/>
        <end position="505"/>
    </location>
</feature>
<dbReference type="CDD" id="cd17417">
    <property type="entry name" value="MFS_NPF5"/>
    <property type="match status" value="1"/>
</dbReference>
<dbReference type="PANTHER" id="PTHR11654">
    <property type="entry name" value="OLIGOPEPTIDE TRANSPORTER-RELATED"/>
    <property type="match status" value="1"/>
</dbReference>
<feature type="transmembrane region" description="Helical" evidence="7">
    <location>
        <begin position="562"/>
        <end position="582"/>
    </location>
</feature>
<evidence type="ECO:0000256" key="6">
    <source>
        <dbReference type="ARBA" id="ARBA00023136"/>
    </source>
</evidence>
<keyword evidence="6 7" id="KW-0472">Membrane</keyword>
<dbReference type="GO" id="GO:0042937">
    <property type="term" value="F:tripeptide transmembrane transporter activity"/>
    <property type="evidence" value="ECO:0007669"/>
    <property type="project" value="InterPro"/>
</dbReference>
<evidence type="ECO:0000256" key="2">
    <source>
        <dbReference type="ARBA" id="ARBA00005982"/>
    </source>
</evidence>